<protein>
    <submittedName>
        <fullName evidence="1">Uncharacterized protein</fullName>
    </submittedName>
</protein>
<name>A0A0W0FT80_MONRR</name>
<reference evidence="1 2" key="1">
    <citation type="submission" date="2015-12" db="EMBL/GenBank/DDBJ databases">
        <title>Draft genome sequence of Moniliophthora roreri, the causal agent of frosty pod rot of cacao.</title>
        <authorList>
            <person name="Aime M.C."/>
            <person name="Diaz-Valderrama J.R."/>
            <person name="Kijpornyongpan T."/>
            <person name="Phillips-Mora W."/>
        </authorList>
    </citation>
    <scope>NUCLEOTIDE SEQUENCE [LARGE SCALE GENOMIC DNA]</scope>
    <source>
        <strain evidence="1 2">MCA 2952</strain>
    </source>
</reference>
<sequence>MLNKTPSALTLNIKPDLFNTLGLNGMCSLYSALGEPWSRVPLPNSATLCTQFLWEQWENPTLQTLQQVFDCLLGEDPQEEMDDSMDWDDHDDLNCLQSQDDNCILETEVWTNSDDKQKASDWDKENWVEV</sequence>
<organism evidence="1 2">
    <name type="scientific">Moniliophthora roreri</name>
    <name type="common">Frosty pod rot fungus</name>
    <name type="synonym">Monilia roreri</name>
    <dbReference type="NCBI Taxonomy" id="221103"/>
    <lineage>
        <taxon>Eukaryota</taxon>
        <taxon>Fungi</taxon>
        <taxon>Dikarya</taxon>
        <taxon>Basidiomycota</taxon>
        <taxon>Agaricomycotina</taxon>
        <taxon>Agaricomycetes</taxon>
        <taxon>Agaricomycetidae</taxon>
        <taxon>Agaricales</taxon>
        <taxon>Marasmiineae</taxon>
        <taxon>Marasmiaceae</taxon>
        <taxon>Moniliophthora</taxon>
    </lineage>
</organism>
<accession>A0A0W0FT80</accession>
<evidence type="ECO:0000313" key="2">
    <source>
        <dbReference type="Proteomes" id="UP000054988"/>
    </source>
</evidence>
<proteinExistence type="predicted"/>
<dbReference type="EMBL" id="LATX01001670">
    <property type="protein sequence ID" value="KTB39548.1"/>
    <property type="molecule type" value="Genomic_DNA"/>
</dbReference>
<dbReference type="Proteomes" id="UP000054988">
    <property type="component" value="Unassembled WGS sequence"/>
</dbReference>
<evidence type="ECO:0000313" key="1">
    <source>
        <dbReference type="EMBL" id="KTB39548.1"/>
    </source>
</evidence>
<comment type="caution">
    <text evidence="1">The sequence shown here is derived from an EMBL/GenBank/DDBJ whole genome shotgun (WGS) entry which is preliminary data.</text>
</comment>
<gene>
    <name evidence="1" type="ORF">WG66_7873</name>
</gene>
<dbReference type="AlphaFoldDB" id="A0A0W0FT80"/>